<dbReference type="GO" id="GO:0005975">
    <property type="term" value="P:carbohydrate metabolic process"/>
    <property type="evidence" value="ECO:0007669"/>
    <property type="project" value="InterPro"/>
</dbReference>
<organism evidence="3 4">
    <name type="scientific">Micromonospora palomenae</name>
    <dbReference type="NCBI Taxonomy" id="1461247"/>
    <lineage>
        <taxon>Bacteria</taxon>
        <taxon>Bacillati</taxon>
        <taxon>Actinomycetota</taxon>
        <taxon>Actinomycetes</taxon>
        <taxon>Micromonosporales</taxon>
        <taxon>Micromonosporaceae</taxon>
        <taxon>Micromonospora</taxon>
    </lineage>
</organism>
<dbReference type="InterPro" id="IPR008928">
    <property type="entry name" value="6-hairpin_glycosidase_sf"/>
</dbReference>
<dbReference type="EMBL" id="VIXA01000001">
    <property type="protein sequence ID" value="TWG28314.1"/>
    <property type="molecule type" value="Genomic_DNA"/>
</dbReference>
<dbReference type="OrthoDB" id="9759959at2"/>
<evidence type="ECO:0000313" key="3">
    <source>
        <dbReference type="EMBL" id="TWG28314.1"/>
    </source>
</evidence>
<dbReference type="AlphaFoldDB" id="A0A561WWU6"/>
<protein>
    <submittedName>
        <fullName evidence="3">Glycogen debranching enzyme</fullName>
    </submittedName>
</protein>
<evidence type="ECO:0000313" key="4">
    <source>
        <dbReference type="Proteomes" id="UP000319927"/>
    </source>
</evidence>
<dbReference type="SUPFAM" id="SSF48208">
    <property type="entry name" value="Six-hairpin glycosidases"/>
    <property type="match status" value="1"/>
</dbReference>
<keyword evidence="4" id="KW-1185">Reference proteome</keyword>
<feature type="domain" description="Mannosylglycerate hydrolase MGH1-like glycoside hydrolase" evidence="2">
    <location>
        <begin position="363"/>
        <end position="599"/>
    </location>
</feature>
<sequence>MKSDLVMILDGNIFVLSDGSGDIEAKPEVPCGFFSFDTRFLSLWRLTVDGERVSTLAMDDRSYFEARFFLVPGAPTHYVDAKVSVIRERSVAGSFEERLTVLNHSGDTAEFTIRVDADCDFIPLIMAGEASTPVGRLYRRVEDGHLHLGYQRERFWRETVISTTEPAQVDEHGLTYHIRIGPHGKWATTLHVRGLVLRPDGADVREHVHPGRRRRDRSELQRDLQQWLDRAPQLACDWEPLEQTYRRSLVDLAALRYSPLTLPAEPMPAAGLPWNATLTGRDPILTSLQALPFAPELALATLRMLGIDQGAVLDDFRDEEPGKILREFRYGETVAFEERPQSPYYGAADITPLYVVLLDEYERWTGDAAVVHEFEEEARAALRWIDEYGDLMGDGYVWYQRRNETTGLENQCWKEAWNSISFRDGRLPSLPRATCELQGYAYDAKIRGARLAREFWNDPTYADRLEREAAELKQRFNRDFWVDDGEYYALALDGDGRQVDALSSNIGHLLWSGIVEESRASRIAEHLLGPRLFSGWGVRTLAEGQGRYNPIGYHVGTVWPFDNSFIAWGLRRYGFADEAGRIAEGIIDASRHFQGRLPEAFGGYDRELIRLPVSYPAASSPQAMATGAPLLMVRTLLGLEPYGEDLVVAPALPERFGRIELLDIPGRWGRVDAFGSVDPERIDQAGR</sequence>
<dbReference type="InterPro" id="IPR012341">
    <property type="entry name" value="6hp_glycosidase-like_sf"/>
</dbReference>
<proteinExistence type="predicted"/>
<dbReference type="RefSeq" id="WP_154937352.1">
    <property type="nucleotide sequence ID" value="NZ_VIXA01000001.1"/>
</dbReference>
<dbReference type="Gene3D" id="1.50.10.10">
    <property type="match status" value="1"/>
</dbReference>
<reference evidence="3 4" key="1">
    <citation type="submission" date="2019-06" db="EMBL/GenBank/DDBJ databases">
        <title>Sequencing the genomes of 1000 actinobacteria strains.</title>
        <authorList>
            <person name="Klenk H.-P."/>
        </authorList>
    </citation>
    <scope>NUCLEOTIDE SEQUENCE [LARGE SCALE GENOMIC DNA]</scope>
    <source>
        <strain evidence="3 4">DSM 102131</strain>
    </source>
</reference>
<evidence type="ECO:0000259" key="1">
    <source>
        <dbReference type="Pfam" id="PF14742"/>
    </source>
</evidence>
<evidence type="ECO:0000259" key="2">
    <source>
        <dbReference type="Pfam" id="PF22422"/>
    </source>
</evidence>
<dbReference type="Proteomes" id="UP000319927">
    <property type="component" value="Unassembled WGS sequence"/>
</dbReference>
<accession>A0A561WWU6</accession>
<dbReference type="Pfam" id="PF22422">
    <property type="entry name" value="MGH1-like_GH"/>
    <property type="match status" value="1"/>
</dbReference>
<name>A0A561WWU6_9ACTN</name>
<comment type="caution">
    <text evidence="3">The sequence shown here is derived from an EMBL/GenBank/DDBJ whole genome shotgun (WGS) entry which is preliminary data.</text>
</comment>
<dbReference type="InterPro" id="IPR032856">
    <property type="entry name" value="GDE_N_bis"/>
</dbReference>
<feature type="domain" description="Putative glycogen debranching enzyme N-terminal" evidence="1">
    <location>
        <begin position="9"/>
        <end position="190"/>
    </location>
</feature>
<dbReference type="Pfam" id="PF14742">
    <property type="entry name" value="GDE_N_bis"/>
    <property type="match status" value="1"/>
</dbReference>
<gene>
    <name evidence="3" type="ORF">FHX75_111466</name>
</gene>
<dbReference type="InterPro" id="IPR054491">
    <property type="entry name" value="MGH1-like_GH"/>
</dbReference>